<comment type="caution">
    <text evidence="4">The sequence shown here is derived from an EMBL/GenBank/DDBJ whole genome shotgun (WGS) entry which is preliminary data.</text>
</comment>
<feature type="compositionally biased region" description="Polar residues" evidence="2">
    <location>
        <begin position="191"/>
        <end position="204"/>
    </location>
</feature>
<proteinExistence type="predicted"/>
<dbReference type="PANTHER" id="PTHR14879:SF5">
    <property type="entry name" value="RING-TYPE DOMAIN-CONTAINING PROTEIN"/>
    <property type="match status" value="1"/>
</dbReference>
<dbReference type="Gene3D" id="3.30.40.10">
    <property type="entry name" value="Zinc/RING finger domain, C3HC4 (zinc finger)"/>
    <property type="match status" value="1"/>
</dbReference>
<dbReference type="SMART" id="SM00184">
    <property type="entry name" value="RING"/>
    <property type="match status" value="1"/>
</dbReference>
<dbReference type="GO" id="GO:0008270">
    <property type="term" value="F:zinc ion binding"/>
    <property type="evidence" value="ECO:0007669"/>
    <property type="project" value="UniProtKB-KW"/>
</dbReference>
<name>A0A4S4M097_9AGAM</name>
<keyword evidence="1" id="KW-0479">Metal-binding</keyword>
<protein>
    <recommendedName>
        <fullName evidence="3">RING-type domain-containing protein</fullName>
    </recommendedName>
</protein>
<dbReference type="AlphaFoldDB" id="A0A4S4M097"/>
<evidence type="ECO:0000256" key="2">
    <source>
        <dbReference type="SAM" id="MobiDB-lite"/>
    </source>
</evidence>
<dbReference type="PROSITE" id="PS50089">
    <property type="entry name" value="ZF_RING_2"/>
    <property type="match status" value="1"/>
</dbReference>
<feature type="compositionally biased region" description="Basic and acidic residues" evidence="2">
    <location>
        <begin position="304"/>
        <end position="324"/>
    </location>
</feature>
<evidence type="ECO:0000259" key="3">
    <source>
        <dbReference type="PROSITE" id="PS50089"/>
    </source>
</evidence>
<keyword evidence="1" id="KW-0863">Zinc-finger</keyword>
<feature type="compositionally biased region" description="Low complexity" evidence="2">
    <location>
        <begin position="134"/>
        <end position="152"/>
    </location>
</feature>
<feature type="region of interest" description="Disordered" evidence="2">
    <location>
        <begin position="86"/>
        <end position="220"/>
    </location>
</feature>
<feature type="domain" description="RING-type" evidence="3">
    <location>
        <begin position="389"/>
        <end position="428"/>
    </location>
</feature>
<sequence length="443" mass="48802">MPRTGSDSGYQAMPVCAFCIENLNITAGSKAYMKSLSLARLRKYVNAYNIKVDGVLEKDELIARIILSRRNNGCLPPANEEFYRRYSVPSRQSGRPRGLFSRDRPPPQTSAPRPPQQANPSSGFARPDLDPSYRQQQAPPQRQGPRPQAQQQHTQSSTRSAPYSPRQTPPPTHFPRPRYAHDQDSPGPHTRPNSTHPSANTQGAASGRLGPSRPVSAAPTVPASIPTLEQLLDMTEDAVSKLSIGTLKSVLFQNHVNAGLILEKSDLVTKVRALVEDERREREREAALRAREEQDIIDRQHAMMEEHREREESMRQQREARGQEEQAASADGNNTVGGDQGHIVRSGAAEADGGLDNSGEETNSERVKAKTSNHLGGPSLAGLERNGLCVICQDEEANIAIVDCGHLAMCRGCSELVMTSSRECPLCRTRIVTEARLLRIFKT</sequence>
<dbReference type="Proteomes" id="UP000310158">
    <property type="component" value="Unassembled WGS sequence"/>
</dbReference>
<dbReference type="OrthoDB" id="3045089at2759"/>
<feature type="region of interest" description="Disordered" evidence="2">
    <location>
        <begin position="304"/>
        <end position="373"/>
    </location>
</feature>
<dbReference type="EMBL" id="SGPL01000106">
    <property type="protein sequence ID" value="THH17551.1"/>
    <property type="molecule type" value="Genomic_DNA"/>
</dbReference>
<keyword evidence="5" id="KW-1185">Reference proteome</keyword>
<dbReference type="SUPFAM" id="SSF57850">
    <property type="entry name" value="RING/U-box"/>
    <property type="match status" value="1"/>
</dbReference>
<evidence type="ECO:0000313" key="4">
    <source>
        <dbReference type="EMBL" id="THH17551.1"/>
    </source>
</evidence>
<dbReference type="PANTHER" id="PTHR14879">
    <property type="entry name" value="CASPASE REGULATOR, RING FINGER DOMAIN-CONTAINING"/>
    <property type="match status" value="1"/>
</dbReference>
<dbReference type="Pfam" id="PF13920">
    <property type="entry name" value="zf-C3HC4_3"/>
    <property type="match status" value="1"/>
</dbReference>
<evidence type="ECO:0000313" key="5">
    <source>
        <dbReference type="Proteomes" id="UP000310158"/>
    </source>
</evidence>
<reference evidence="4 5" key="1">
    <citation type="submission" date="2019-02" db="EMBL/GenBank/DDBJ databases">
        <title>Genome sequencing of the rare red list fungi Bondarzewia mesenterica.</title>
        <authorList>
            <person name="Buettner E."/>
            <person name="Kellner H."/>
        </authorList>
    </citation>
    <scope>NUCLEOTIDE SEQUENCE [LARGE SCALE GENOMIC DNA]</scope>
    <source>
        <strain evidence="4 5">DSM 108281</strain>
    </source>
</reference>
<gene>
    <name evidence="4" type="ORF">EW146_g3275</name>
</gene>
<organism evidence="4 5">
    <name type="scientific">Bondarzewia mesenterica</name>
    <dbReference type="NCBI Taxonomy" id="1095465"/>
    <lineage>
        <taxon>Eukaryota</taxon>
        <taxon>Fungi</taxon>
        <taxon>Dikarya</taxon>
        <taxon>Basidiomycota</taxon>
        <taxon>Agaricomycotina</taxon>
        <taxon>Agaricomycetes</taxon>
        <taxon>Russulales</taxon>
        <taxon>Bondarzewiaceae</taxon>
        <taxon>Bondarzewia</taxon>
    </lineage>
</organism>
<dbReference type="InterPro" id="IPR001841">
    <property type="entry name" value="Znf_RING"/>
</dbReference>
<dbReference type="InterPro" id="IPR013083">
    <property type="entry name" value="Znf_RING/FYVE/PHD"/>
</dbReference>
<keyword evidence="1" id="KW-0862">Zinc</keyword>
<feature type="compositionally biased region" description="Pro residues" evidence="2">
    <location>
        <begin position="106"/>
        <end position="117"/>
    </location>
</feature>
<evidence type="ECO:0000256" key="1">
    <source>
        <dbReference type="PROSITE-ProRule" id="PRU00175"/>
    </source>
</evidence>
<dbReference type="InterPro" id="IPR051728">
    <property type="entry name" value="RING-FYVE_E3_ubiquitin-ligase"/>
</dbReference>
<accession>A0A4S4M097</accession>